<keyword evidence="3" id="KW-1185">Reference proteome</keyword>
<proteinExistence type="predicted"/>
<feature type="region of interest" description="Disordered" evidence="1">
    <location>
        <begin position="1"/>
        <end position="229"/>
    </location>
</feature>
<gene>
    <name evidence="2" type="ORF">CBYS24578_00017084</name>
</gene>
<reference evidence="2" key="1">
    <citation type="submission" date="2021-10" db="EMBL/GenBank/DDBJ databases">
        <authorList>
            <person name="Piombo E."/>
        </authorList>
    </citation>
    <scope>NUCLEOTIDE SEQUENCE</scope>
</reference>
<feature type="compositionally biased region" description="Low complexity" evidence="1">
    <location>
        <begin position="8"/>
        <end position="19"/>
    </location>
</feature>
<evidence type="ECO:0000256" key="1">
    <source>
        <dbReference type="SAM" id="MobiDB-lite"/>
    </source>
</evidence>
<evidence type="ECO:0000313" key="3">
    <source>
        <dbReference type="Proteomes" id="UP000754883"/>
    </source>
</evidence>
<dbReference type="AlphaFoldDB" id="A0A9N9UFN4"/>
<protein>
    <submittedName>
        <fullName evidence="2">Uncharacterized protein</fullName>
    </submittedName>
</protein>
<evidence type="ECO:0000313" key="2">
    <source>
        <dbReference type="EMBL" id="CAG9985684.1"/>
    </source>
</evidence>
<feature type="compositionally biased region" description="Basic and acidic residues" evidence="1">
    <location>
        <begin position="20"/>
        <end position="29"/>
    </location>
</feature>
<dbReference type="EMBL" id="CABFNO020001395">
    <property type="protein sequence ID" value="CAG9985684.1"/>
    <property type="molecule type" value="Genomic_DNA"/>
</dbReference>
<dbReference type="Proteomes" id="UP000754883">
    <property type="component" value="Unassembled WGS sequence"/>
</dbReference>
<name>A0A9N9UFN4_9HYPO</name>
<accession>A0A9N9UFN4</accession>
<dbReference type="OrthoDB" id="5146158at2759"/>
<feature type="compositionally biased region" description="Polar residues" evidence="1">
    <location>
        <begin position="39"/>
        <end position="51"/>
    </location>
</feature>
<organism evidence="2 3">
    <name type="scientific">Clonostachys byssicola</name>
    <dbReference type="NCBI Taxonomy" id="160290"/>
    <lineage>
        <taxon>Eukaryota</taxon>
        <taxon>Fungi</taxon>
        <taxon>Dikarya</taxon>
        <taxon>Ascomycota</taxon>
        <taxon>Pezizomycotina</taxon>
        <taxon>Sordariomycetes</taxon>
        <taxon>Hypocreomycetidae</taxon>
        <taxon>Hypocreales</taxon>
        <taxon>Bionectriaceae</taxon>
        <taxon>Clonostachys</taxon>
    </lineage>
</organism>
<comment type="caution">
    <text evidence="2">The sequence shown here is derived from an EMBL/GenBank/DDBJ whole genome shotgun (WGS) entry which is preliminary data.</text>
</comment>
<feature type="compositionally biased region" description="Basic and acidic residues" evidence="1">
    <location>
        <begin position="131"/>
        <end position="144"/>
    </location>
</feature>
<feature type="compositionally biased region" description="Basic and acidic residues" evidence="1">
    <location>
        <begin position="155"/>
        <end position="165"/>
    </location>
</feature>
<feature type="compositionally biased region" description="Basic and acidic residues" evidence="1">
    <location>
        <begin position="69"/>
        <end position="83"/>
    </location>
</feature>
<sequence>MPRSIKRSSLSEASGASCSTEREIDKDNYDPPPAYTEAIPSQNNDGVTTPGSYPFPELPKILKAGDTTSQHRDPELSDRKDDLQCTELPACGEKSAPEVQITPSVNRVMSRPPKRSLSPDASNTLPKPKRHEREPPGDEVESLRTPHITPSPHGGDIRAAERRSSLPDLCGGNVERTTKQPVDLPAGSDSSGVVSHPSLDPTLSSEPHLPPLIDESAAPGEPTSPVQTHTNDLASEECQAPRRCFRFMPYYTLFNDEEEAIHRYWNSFQGAVQSFARDCLPKKCSWEELPTGYQDQVREWASNPKEYLNSKFPPDVTNFYAAWLFRLLDHHLFSGKDVDKWKGSDWKGFGALLASGKAHLSEPNGLFAVKYHHWRNLSVQTLADMHHPDQRHVDPDWLWEKIADWMKHLPFVLEKDQSEHQYDWRKLIESAINMDSLIITARRDITLRLSDSATGKDYGFPAVKDKMARRKGQINRARGDPVVDFVIFPTLLAYGKANTTSIWDESRPAENVLLPFGDSWDTVSMELSMTVCYH</sequence>